<proteinExistence type="predicted"/>
<comment type="caution">
    <text evidence="1">The sequence shown here is derived from an EMBL/GenBank/DDBJ whole genome shotgun (WGS) entry which is preliminary data.</text>
</comment>
<accession>A0ABP9C2S9</accession>
<dbReference type="PROSITE" id="PS51257">
    <property type="entry name" value="PROKAR_LIPOPROTEIN"/>
    <property type="match status" value="1"/>
</dbReference>
<organism evidence="1 2">
    <name type="scientific">Lysobacter hankyongensis</name>
    <dbReference type="NCBI Taxonomy" id="1176535"/>
    <lineage>
        <taxon>Bacteria</taxon>
        <taxon>Pseudomonadati</taxon>
        <taxon>Pseudomonadota</taxon>
        <taxon>Gammaproteobacteria</taxon>
        <taxon>Lysobacterales</taxon>
        <taxon>Lysobacteraceae</taxon>
        <taxon>Lysobacter</taxon>
    </lineage>
</organism>
<dbReference type="EMBL" id="BAABJE010000017">
    <property type="protein sequence ID" value="GAA4802762.1"/>
    <property type="molecule type" value="Genomic_DNA"/>
</dbReference>
<dbReference type="RefSeq" id="WP_345304344.1">
    <property type="nucleotide sequence ID" value="NZ_BAABJE010000017.1"/>
</dbReference>
<evidence type="ECO:0000313" key="2">
    <source>
        <dbReference type="Proteomes" id="UP001499959"/>
    </source>
</evidence>
<dbReference type="Proteomes" id="UP001499959">
    <property type="component" value="Unassembled WGS sequence"/>
</dbReference>
<name>A0ABP9C2S9_9GAMM</name>
<keyword evidence="2" id="KW-1185">Reference proteome</keyword>
<reference evidence="2" key="1">
    <citation type="journal article" date="2019" name="Int. J. Syst. Evol. Microbiol.">
        <title>The Global Catalogue of Microorganisms (GCM) 10K type strain sequencing project: providing services to taxonomists for standard genome sequencing and annotation.</title>
        <authorList>
            <consortium name="The Broad Institute Genomics Platform"/>
            <consortium name="The Broad Institute Genome Sequencing Center for Infectious Disease"/>
            <person name="Wu L."/>
            <person name="Ma J."/>
        </authorList>
    </citation>
    <scope>NUCLEOTIDE SEQUENCE [LARGE SCALE GENOMIC DNA]</scope>
    <source>
        <strain evidence="2">JCM 18204</strain>
    </source>
</reference>
<gene>
    <name evidence="1" type="ORF">GCM10023307_31900</name>
</gene>
<sequence length="424" mass="45723">MHRKSIFLAPLILILAGTGCTDDGTSPPGKADKPMQRMDQFCTMPGMSTPFRQTFIVIDEKKLLGTKSPQEFNEKNARTRDAVLAFTDPALAVEYGKSAARERVTLILAPSDGSAPKKIFTGCLPALSSADRQKIKEKESSMSNFFTGGSEQDINEAASNFRSRVVASLLNASKENSFEPPSDSRVFQSLAAGGSIYREVETVPRIIIISDHLLDDVPTDLTKARQAGLIFGAKQKTQLGNAEILVVGDGSQSESARGYLSSSFLAMGANLNSWSEDSESLSATPAPTKILRYSGEAFVVGTSYREIINIRIALDQNNQLVNSWVILPGSPQGIPMTGGGACKTDGSCELRSDSGLFAQAWIASRGAEPAFDDAMPFGGMRSWEISLKNEKLVGRIYDAAIARVLIQGQDDFKIEASLVQNADF</sequence>
<protein>
    <submittedName>
        <fullName evidence="1">Uncharacterized protein</fullName>
    </submittedName>
</protein>
<evidence type="ECO:0000313" key="1">
    <source>
        <dbReference type="EMBL" id="GAA4802762.1"/>
    </source>
</evidence>